<name>A0A7W5BE17_9BURK</name>
<dbReference type="PANTHER" id="PTHR30427:SF1">
    <property type="entry name" value="TRANSCRIPTIONAL ACTIVATOR PROTEIN LYSR"/>
    <property type="match status" value="1"/>
</dbReference>
<dbReference type="Gene3D" id="1.10.10.10">
    <property type="entry name" value="Winged helix-like DNA-binding domain superfamily/Winged helix DNA-binding domain"/>
    <property type="match status" value="1"/>
</dbReference>
<reference evidence="6 7" key="1">
    <citation type="submission" date="2020-08" db="EMBL/GenBank/DDBJ databases">
        <title>Genomic Encyclopedia of Type Strains, Phase III (KMG-III): the genomes of soil and plant-associated and newly described type strains.</title>
        <authorList>
            <person name="Whitman W."/>
        </authorList>
    </citation>
    <scope>NUCLEOTIDE SEQUENCE [LARGE SCALE GENOMIC DNA]</scope>
    <source>
        <strain evidence="6 7">CECT 8897</strain>
    </source>
</reference>
<dbReference type="InterPro" id="IPR036388">
    <property type="entry name" value="WH-like_DNA-bd_sf"/>
</dbReference>
<dbReference type="PRINTS" id="PR00039">
    <property type="entry name" value="HTHLYSR"/>
</dbReference>
<sequence length="310" mass="33505">MLLREIEVFRAVITSGSASKAARLLGVSQPAISQSLRRLEEHAGMALFQRVRGKLHPTQEAEALLAEVNRCFVGLDAIEHRLRSLRQFGAGRLRIASLPGLGVGFLPRVLGGLDLEKRKVTVSLQIMASREVRARLLAGEADIGLMADEVSLLGLEHSEFARYNGVVALPPGHPLARRKLITPQDLARYPFLSLNPEDGASAQLDGIFQAHGVTPSTVVETPFSLSLCELVRHGVGVAVVNPVTALDYLDHGVVLRRFSEQLEYGCILAMPAGKPLGSFAQELLGIMRARLHADLQGLEAVLDGRLALDA</sequence>
<comment type="caution">
    <text evidence="6">The sequence shown here is derived from an EMBL/GenBank/DDBJ whole genome shotgun (WGS) entry which is preliminary data.</text>
</comment>
<dbReference type="InterPro" id="IPR000847">
    <property type="entry name" value="LysR_HTH_N"/>
</dbReference>
<keyword evidence="7" id="KW-1185">Reference proteome</keyword>
<dbReference type="RefSeq" id="WP_183443135.1">
    <property type="nucleotide sequence ID" value="NZ_JACHXD010000016.1"/>
</dbReference>
<dbReference type="GO" id="GO:0010628">
    <property type="term" value="P:positive regulation of gene expression"/>
    <property type="evidence" value="ECO:0007669"/>
    <property type="project" value="TreeGrafter"/>
</dbReference>
<dbReference type="AlphaFoldDB" id="A0A7W5BE17"/>
<dbReference type="InterPro" id="IPR005119">
    <property type="entry name" value="LysR_subst-bd"/>
</dbReference>
<keyword evidence="2" id="KW-0805">Transcription regulation</keyword>
<evidence type="ECO:0000313" key="7">
    <source>
        <dbReference type="Proteomes" id="UP000541535"/>
    </source>
</evidence>
<dbReference type="Gene3D" id="3.40.190.290">
    <property type="match status" value="1"/>
</dbReference>
<evidence type="ECO:0000256" key="1">
    <source>
        <dbReference type="ARBA" id="ARBA00009437"/>
    </source>
</evidence>
<evidence type="ECO:0000256" key="2">
    <source>
        <dbReference type="ARBA" id="ARBA00023015"/>
    </source>
</evidence>
<dbReference type="Proteomes" id="UP000541535">
    <property type="component" value="Unassembled WGS sequence"/>
</dbReference>
<dbReference type="GO" id="GO:0009089">
    <property type="term" value="P:lysine biosynthetic process via diaminopimelate"/>
    <property type="evidence" value="ECO:0007669"/>
    <property type="project" value="TreeGrafter"/>
</dbReference>
<dbReference type="SUPFAM" id="SSF46785">
    <property type="entry name" value="Winged helix' DNA-binding domain"/>
    <property type="match status" value="1"/>
</dbReference>
<dbReference type="PROSITE" id="PS50931">
    <property type="entry name" value="HTH_LYSR"/>
    <property type="match status" value="1"/>
</dbReference>
<evidence type="ECO:0000259" key="5">
    <source>
        <dbReference type="PROSITE" id="PS50931"/>
    </source>
</evidence>
<keyword evidence="3 6" id="KW-0238">DNA-binding</keyword>
<proteinExistence type="inferred from homology"/>
<dbReference type="GO" id="GO:0003700">
    <property type="term" value="F:DNA-binding transcription factor activity"/>
    <property type="evidence" value="ECO:0007669"/>
    <property type="project" value="InterPro"/>
</dbReference>
<dbReference type="PANTHER" id="PTHR30427">
    <property type="entry name" value="TRANSCRIPTIONAL ACTIVATOR PROTEIN LYSR"/>
    <property type="match status" value="1"/>
</dbReference>
<evidence type="ECO:0000313" key="6">
    <source>
        <dbReference type="EMBL" id="MBB3121419.1"/>
    </source>
</evidence>
<dbReference type="CDD" id="cd08415">
    <property type="entry name" value="PBP2_LysR_opines_like"/>
    <property type="match status" value="1"/>
</dbReference>
<protein>
    <submittedName>
        <fullName evidence="6">DNA-binding transcriptional LysR family regulator</fullName>
    </submittedName>
</protein>
<evidence type="ECO:0000256" key="3">
    <source>
        <dbReference type="ARBA" id="ARBA00023125"/>
    </source>
</evidence>
<keyword evidence="4" id="KW-0804">Transcription</keyword>
<evidence type="ECO:0000256" key="4">
    <source>
        <dbReference type="ARBA" id="ARBA00023163"/>
    </source>
</evidence>
<dbReference type="InterPro" id="IPR036390">
    <property type="entry name" value="WH_DNA-bd_sf"/>
</dbReference>
<dbReference type="InterPro" id="IPR037424">
    <property type="entry name" value="NocR_PBP2"/>
</dbReference>
<feature type="domain" description="HTH lysR-type" evidence="5">
    <location>
        <begin position="1"/>
        <end position="58"/>
    </location>
</feature>
<dbReference type="Pfam" id="PF03466">
    <property type="entry name" value="LysR_substrate"/>
    <property type="match status" value="1"/>
</dbReference>
<comment type="similarity">
    <text evidence="1">Belongs to the LysR transcriptional regulatory family.</text>
</comment>
<dbReference type="SUPFAM" id="SSF53850">
    <property type="entry name" value="Periplasmic binding protein-like II"/>
    <property type="match status" value="1"/>
</dbReference>
<gene>
    <name evidence="6" type="ORF">FHS03_004497</name>
</gene>
<organism evidence="6 7">
    <name type="scientific">Pseudoduganella violacea</name>
    <dbReference type="NCBI Taxonomy" id="1715466"/>
    <lineage>
        <taxon>Bacteria</taxon>
        <taxon>Pseudomonadati</taxon>
        <taxon>Pseudomonadota</taxon>
        <taxon>Betaproteobacteria</taxon>
        <taxon>Burkholderiales</taxon>
        <taxon>Oxalobacteraceae</taxon>
        <taxon>Telluria group</taxon>
        <taxon>Pseudoduganella</taxon>
    </lineage>
</organism>
<dbReference type="GO" id="GO:0043565">
    <property type="term" value="F:sequence-specific DNA binding"/>
    <property type="evidence" value="ECO:0007669"/>
    <property type="project" value="TreeGrafter"/>
</dbReference>
<dbReference type="EMBL" id="JACHXD010000016">
    <property type="protein sequence ID" value="MBB3121419.1"/>
    <property type="molecule type" value="Genomic_DNA"/>
</dbReference>
<accession>A0A7W5BE17</accession>
<dbReference type="Pfam" id="PF00126">
    <property type="entry name" value="HTH_1"/>
    <property type="match status" value="1"/>
</dbReference>